<dbReference type="PANTHER" id="PTHR21212">
    <property type="entry name" value="BERNARDINELLI-SEIP CONGENITAL LIPODYSTROPHY 2 HOMOLOG BSCL2 PROTEIN"/>
    <property type="match status" value="1"/>
</dbReference>
<dbReference type="EMBL" id="JAACXV010014222">
    <property type="protein sequence ID" value="KAF7269514.1"/>
    <property type="molecule type" value="Genomic_DNA"/>
</dbReference>
<dbReference type="InterPro" id="IPR009617">
    <property type="entry name" value="Seipin"/>
</dbReference>
<accession>A0A834HWP0</accession>
<dbReference type="PANTHER" id="PTHR21212:SF0">
    <property type="entry name" value="SEIPIN"/>
    <property type="match status" value="1"/>
</dbReference>
<dbReference type="GO" id="GO:0140042">
    <property type="term" value="P:lipid droplet formation"/>
    <property type="evidence" value="ECO:0007669"/>
    <property type="project" value="UniProtKB-ARBA"/>
</dbReference>
<keyword evidence="10" id="KW-1185">Reference proteome</keyword>
<dbReference type="OrthoDB" id="3990054at2759"/>
<evidence type="ECO:0000256" key="4">
    <source>
        <dbReference type="ARBA" id="ARBA00022824"/>
    </source>
</evidence>
<gene>
    <name evidence="9" type="ORF">GWI33_017470</name>
</gene>
<evidence type="ECO:0000313" key="10">
    <source>
        <dbReference type="Proteomes" id="UP000625711"/>
    </source>
</evidence>
<proteinExistence type="predicted"/>
<keyword evidence="7 8" id="KW-0472">Membrane</keyword>
<evidence type="ECO:0000256" key="7">
    <source>
        <dbReference type="ARBA" id="ARBA00023136"/>
    </source>
</evidence>
<dbReference type="GO" id="GO:0006629">
    <property type="term" value="P:lipid metabolic process"/>
    <property type="evidence" value="ECO:0007669"/>
    <property type="project" value="UniProtKB-KW"/>
</dbReference>
<feature type="transmembrane region" description="Helical" evidence="8">
    <location>
        <begin position="161"/>
        <end position="190"/>
    </location>
</feature>
<dbReference type="Proteomes" id="UP000625711">
    <property type="component" value="Unassembled WGS sequence"/>
</dbReference>
<comment type="subcellular location">
    <subcellularLocation>
        <location evidence="1">Endoplasmic reticulum membrane</location>
        <topology evidence="1">Multi-pass membrane protein</topology>
    </subcellularLocation>
</comment>
<comment type="caution">
    <text evidence="9">The sequence shown here is derived from an EMBL/GenBank/DDBJ whole genome shotgun (WGS) entry which is preliminary data.</text>
</comment>
<keyword evidence="4" id="KW-0256">Endoplasmic reticulum</keyword>
<evidence type="ECO:0000256" key="3">
    <source>
        <dbReference type="ARBA" id="ARBA00022692"/>
    </source>
</evidence>
<evidence type="ECO:0000256" key="2">
    <source>
        <dbReference type="ARBA" id="ARBA00022064"/>
    </source>
</evidence>
<feature type="transmembrane region" description="Helical" evidence="8">
    <location>
        <begin position="365"/>
        <end position="388"/>
    </location>
</feature>
<sequence length="442" mass="50598">MEFCANPPYNKVLWIAKNRKVYKPGDADKTIIAYGITNSSSPFCHQAVLFLTKVTTTDTGEYNFIVRSSNGLAEGNFFVNMTYASGYNVPQDEEESSSGCGRVILNTIYINKSNAVRSIFQLGPRQFLRQKFKLPLIKFIHDTVTLYKSRTKSGVNNLKDILLRGVVIAFITTLLVWLSICMYLAFYYVYVPTLKHEKPVHLKFRPCGTTSNTKGICSFPSAYVQLTSKQQLLMMGQPYKISLDLEMPESPVNRELGMFMVCVDFKSKDGHTLANSCRSAMLHYKSYLLDSIYKLIYIPFFILGSSEEKQDVHVELFSDYEEYEYKPVTDIYIEIQSRHIEIYSAKFSVNAKFSGLRYIMFNYPVLSATVGITANLFFIALICLINWYQIINSEEYIQFVESEKNVATLQNDELTPSDASEDEYFITGVKKRGNRTTKKNMD</sequence>
<keyword evidence="6" id="KW-0443">Lipid metabolism</keyword>
<keyword evidence="5 8" id="KW-1133">Transmembrane helix</keyword>
<dbReference type="AlphaFoldDB" id="A0A834HWP0"/>
<evidence type="ECO:0000313" key="9">
    <source>
        <dbReference type="EMBL" id="KAF7269514.1"/>
    </source>
</evidence>
<keyword evidence="3 8" id="KW-0812">Transmembrane</keyword>
<organism evidence="9 10">
    <name type="scientific">Rhynchophorus ferrugineus</name>
    <name type="common">Red palm weevil</name>
    <name type="synonym">Curculio ferrugineus</name>
    <dbReference type="NCBI Taxonomy" id="354439"/>
    <lineage>
        <taxon>Eukaryota</taxon>
        <taxon>Metazoa</taxon>
        <taxon>Ecdysozoa</taxon>
        <taxon>Arthropoda</taxon>
        <taxon>Hexapoda</taxon>
        <taxon>Insecta</taxon>
        <taxon>Pterygota</taxon>
        <taxon>Neoptera</taxon>
        <taxon>Endopterygota</taxon>
        <taxon>Coleoptera</taxon>
        <taxon>Polyphaga</taxon>
        <taxon>Cucujiformia</taxon>
        <taxon>Curculionidae</taxon>
        <taxon>Dryophthorinae</taxon>
        <taxon>Rhynchophorus</taxon>
    </lineage>
</organism>
<dbReference type="Pfam" id="PF06775">
    <property type="entry name" value="Seipin"/>
    <property type="match status" value="1"/>
</dbReference>
<name>A0A834HWP0_RHYFE</name>
<dbReference type="GO" id="GO:0005789">
    <property type="term" value="C:endoplasmic reticulum membrane"/>
    <property type="evidence" value="ECO:0007669"/>
    <property type="project" value="UniProtKB-SubCell"/>
</dbReference>
<evidence type="ECO:0000256" key="5">
    <source>
        <dbReference type="ARBA" id="ARBA00022989"/>
    </source>
</evidence>
<evidence type="ECO:0000256" key="8">
    <source>
        <dbReference type="SAM" id="Phobius"/>
    </source>
</evidence>
<evidence type="ECO:0000256" key="1">
    <source>
        <dbReference type="ARBA" id="ARBA00004477"/>
    </source>
</evidence>
<protein>
    <recommendedName>
        <fullName evidence="2">Seipin</fullName>
    </recommendedName>
</protein>
<reference evidence="9" key="1">
    <citation type="submission" date="2020-08" db="EMBL/GenBank/DDBJ databases">
        <title>Genome sequencing and assembly of the red palm weevil Rhynchophorus ferrugineus.</title>
        <authorList>
            <person name="Dias G.B."/>
            <person name="Bergman C.M."/>
            <person name="Manee M."/>
        </authorList>
    </citation>
    <scope>NUCLEOTIDE SEQUENCE</scope>
    <source>
        <strain evidence="9">AA-2017</strain>
        <tissue evidence="9">Whole larva</tissue>
    </source>
</reference>
<dbReference type="CDD" id="cd23995">
    <property type="entry name" value="Seipin_BSCL2_like"/>
    <property type="match status" value="1"/>
</dbReference>
<evidence type="ECO:0000256" key="6">
    <source>
        <dbReference type="ARBA" id="ARBA00023098"/>
    </source>
</evidence>